<gene>
    <name evidence="2" type="ORF">N0V83_009902</name>
</gene>
<feature type="region of interest" description="Disordered" evidence="1">
    <location>
        <begin position="235"/>
        <end position="255"/>
    </location>
</feature>
<evidence type="ECO:0000313" key="3">
    <source>
        <dbReference type="Proteomes" id="UP001140560"/>
    </source>
</evidence>
<protein>
    <submittedName>
        <fullName evidence="2">Uncharacterized protein</fullName>
    </submittedName>
</protein>
<dbReference type="AlphaFoldDB" id="A0A9W8Y1R9"/>
<dbReference type="OrthoDB" id="3933435at2759"/>
<feature type="compositionally biased region" description="Basic and acidic residues" evidence="1">
    <location>
        <begin position="244"/>
        <end position="255"/>
    </location>
</feature>
<name>A0A9W8Y1R9_9PLEO</name>
<dbReference type="EMBL" id="JAPEUY010000019">
    <property type="protein sequence ID" value="KAJ4363606.1"/>
    <property type="molecule type" value="Genomic_DNA"/>
</dbReference>
<feature type="region of interest" description="Disordered" evidence="1">
    <location>
        <begin position="322"/>
        <end position="351"/>
    </location>
</feature>
<keyword evidence="3" id="KW-1185">Reference proteome</keyword>
<evidence type="ECO:0000313" key="2">
    <source>
        <dbReference type="EMBL" id="KAJ4363606.1"/>
    </source>
</evidence>
<dbReference type="Proteomes" id="UP001140560">
    <property type="component" value="Unassembled WGS sequence"/>
</dbReference>
<sequence>MCNVIAFRFTCAHTLYRRRSSCSGTKHKVTRTSVKAACTAESFLTLTLPYDCGPCQRYHWESNWKSKLSRANSFLHKLEERRSLLLPAESEEVIRGLVKQLEDQYTSEAWGTRNVFAEEHKRSVARVRVGEYRRIQSLLSREVRAEDVVEEGEGKEWALMGVSDYDGDYEASTDPIHPVSTDYRHPWDDGDDGKWVLEQLGEGEEVESSDEVDTIDFAKSCWSWGDDDGFAEAMEKATPTSSNEQEKKQDREDRAVDLPNAIQEGTWGDESLIAWGPEAEASSSTSTAYINMNGHGNTHTDDAIRKAQVEEVIAAFWRAVNPAPTMDNSNTAKKPQPPPLPPQEGGQSAVA</sequence>
<proteinExistence type="predicted"/>
<evidence type="ECO:0000256" key="1">
    <source>
        <dbReference type="SAM" id="MobiDB-lite"/>
    </source>
</evidence>
<comment type="caution">
    <text evidence="2">The sequence shown here is derived from an EMBL/GenBank/DDBJ whole genome shotgun (WGS) entry which is preliminary data.</text>
</comment>
<accession>A0A9W8Y1R9</accession>
<organism evidence="2 3">
    <name type="scientific">Neocucurbitaria cava</name>
    <dbReference type="NCBI Taxonomy" id="798079"/>
    <lineage>
        <taxon>Eukaryota</taxon>
        <taxon>Fungi</taxon>
        <taxon>Dikarya</taxon>
        <taxon>Ascomycota</taxon>
        <taxon>Pezizomycotina</taxon>
        <taxon>Dothideomycetes</taxon>
        <taxon>Pleosporomycetidae</taxon>
        <taxon>Pleosporales</taxon>
        <taxon>Pleosporineae</taxon>
        <taxon>Cucurbitariaceae</taxon>
        <taxon>Neocucurbitaria</taxon>
    </lineage>
</organism>
<reference evidence="2" key="1">
    <citation type="submission" date="2022-10" db="EMBL/GenBank/DDBJ databases">
        <title>Tapping the CABI collections for fungal endophytes: first genome assemblies for Collariella, Neodidymelliopsis, Ascochyta clinopodiicola, Didymella pomorum, Didymosphaeria variabile, Neocosmospora piperis and Neocucurbitaria cava.</title>
        <authorList>
            <person name="Hill R."/>
        </authorList>
    </citation>
    <scope>NUCLEOTIDE SEQUENCE</scope>
    <source>
        <strain evidence="2">IMI 356814</strain>
    </source>
</reference>